<dbReference type="EMBL" id="CAJOAX010016219">
    <property type="protein sequence ID" value="CAF4162506.1"/>
    <property type="molecule type" value="Genomic_DNA"/>
</dbReference>
<sequence>RRSLISSILLYLLIPLTNLLLILLGQKDFNYYPHNVCLLNLTSIAYT</sequence>
<name>A0A819Z0H0_9BILA</name>
<feature type="transmembrane region" description="Helical" evidence="1">
    <location>
        <begin position="7"/>
        <end position="25"/>
    </location>
</feature>
<evidence type="ECO:0000256" key="1">
    <source>
        <dbReference type="SAM" id="Phobius"/>
    </source>
</evidence>
<keyword evidence="1" id="KW-0472">Membrane</keyword>
<gene>
    <name evidence="2" type="ORF">OTI717_LOCUS36784</name>
</gene>
<reference evidence="2" key="1">
    <citation type="submission" date="2021-02" db="EMBL/GenBank/DDBJ databases">
        <authorList>
            <person name="Nowell W R."/>
        </authorList>
    </citation>
    <scope>NUCLEOTIDE SEQUENCE</scope>
</reference>
<dbReference type="AlphaFoldDB" id="A0A819Z0H0"/>
<evidence type="ECO:0000313" key="2">
    <source>
        <dbReference type="EMBL" id="CAF4162506.1"/>
    </source>
</evidence>
<keyword evidence="1" id="KW-0812">Transmembrane</keyword>
<evidence type="ECO:0000313" key="3">
    <source>
        <dbReference type="Proteomes" id="UP000663823"/>
    </source>
</evidence>
<dbReference type="Proteomes" id="UP000663823">
    <property type="component" value="Unassembled WGS sequence"/>
</dbReference>
<feature type="non-terminal residue" evidence="2">
    <location>
        <position position="1"/>
    </location>
</feature>
<accession>A0A819Z0H0</accession>
<organism evidence="2 3">
    <name type="scientific">Rotaria sordida</name>
    <dbReference type="NCBI Taxonomy" id="392033"/>
    <lineage>
        <taxon>Eukaryota</taxon>
        <taxon>Metazoa</taxon>
        <taxon>Spiralia</taxon>
        <taxon>Gnathifera</taxon>
        <taxon>Rotifera</taxon>
        <taxon>Eurotatoria</taxon>
        <taxon>Bdelloidea</taxon>
        <taxon>Philodinida</taxon>
        <taxon>Philodinidae</taxon>
        <taxon>Rotaria</taxon>
    </lineage>
</organism>
<feature type="non-terminal residue" evidence="2">
    <location>
        <position position="47"/>
    </location>
</feature>
<comment type="caution">
    <text evidence="2">The sequence shown here is derived from an EMBL/GenBank/DDBJ whole genome shotgun (WGS) entry which is preliminary data.</text>
</comment>
<proteinExistence type="predicted"/>
<keyword evidence="1" id="KW-1133">Transmembrane helix</keyword>
<protein>
    <submittedName>
        <fullName evidence="2">Uncharacterized protein</fullName>
    </submittedName>
</protein>